<evidence type="ECO:0000313" key="3">
    <source>
        <dbReference type="EMBL" id="PAQ05106.1"/>
    </source>
</evidence>
<sequence>MRIPGEFSDVEVAGRDRRLDTIPLEHASIWAGGAPVFLSSFIKSRLFFDMQPAVSVIIPAYNAEKTIRHTLQSAASQTFKQLEIIVVDDGSTDRTAEIVEAFATSDPRISLLRQQNQGVAVARNLAIHAAKGEFIAPLDADDVWHPTKLEKQHSHFQSRPSLGLVYAWYRVIDDDDWVIECSPPTLARGDVHNWLLVENFIGNASSPLIRRSVLTATGGYDPSLRAAGAQGAEDLQMQLNIAAICDYDVVPEYLIGYRRSLSSMSTRYVVMLTSHRIVLETVRTRHPKLASFLFRWSDGVASAYYGSEAARTSPGAAIAPLVHATRIDPAALFHVFAKPSAQDLWRRLCRFVPRLLAVKQRMVPTSPHSICTSGRFFDADPTFICQPFPPEWLRRRVQVALKTPTPRQLRESGPRSIDPSALVEDGA</sequence>
<dbReference type="PANTHER" id="PTHR43685">
    <property type="entry name" value="GLYCOSYLTRANSFERASE"/>
    <property type="match status" value="1"/>
</dbReference>
<protein>
    <recommendedName>
        <fullName evidence="2">Glycosyltransferase 2-like domain-containing protein</fullName>
    </recommendedName>
</protein>
<feature type="region of interest" description="Disordered" evidence="1">
    <location>
        <begin position="404"/>
        <end position="427"/>
    </location>
</feature>
<dbReference type="InterPro" id="IPR050834">
    <property type="entry name" value="Glycosyltransf_2"/>
</dbReference>
<dbReference type="Proteomes" id="UP000216442">
    <property type="component" value="Unassembled WGS sequence"/>
</dbReference>
<evidence type="ECO:0000313" key="4">
    <source>
        <dbReference type="Proteomes" id="UP000216442"/>
    </source>
</evidence>
<organism evidence="3 4">
    <name type="scientific">Mesorhizobium temperatum</name>
    <dbReference type="NCBI Taxonomy" id="241416"/>
    <lineage>
        <taxon>Bacteria</taxon>
        <taxon>Pseudomonadati</taxon>
        <taxon>Pseudomonadota</taxon>
        <taxon>Alphaproteobacteria</taxon>
        <taxon>Hyphomicrobiales</taxon>
        <taxon>Phyllobacteriaceae</taxon>
        <taxon>Mesorhizobium</taxon>
    </lineage>
</organism>
<evidence type="ECO:0000259" key="2">
    <source>
        <dbReference type="Pfam" id="PF00535"/>
    </source>
</evidence>
<name>A0A271LD03_9HYPH</name>
<gene>
    <name evidence="3" type="ORF">CIT26_33235</name>
</gene>
<feature type="domain" description="Glycosyltransferase 2-like" evidence="2">
    <location>
        <begin position="55"/>
        <end position="181"/>
    </location>
</feature>
<reference evidence="3 4" key="1">
    <citation type="submission" date="2017-08" db="EMBL/GenBank/DDBJ databases">
        <title>Mesorhizobium wenxinae sp. nov., a novel rhizobial species isolated from root nodules of chickpea (Cicer arietinum L.).</title>
        <authorList>
            <person name="Zhang J."/>
        </authorList>
    </citation>
    <scope>NUCLEOTIDE SEQUENCE [LARGE SCALE GENOMIC DNA]</scope>
    <source>
        <strain evidence="3 4">SDW018</strain>
    </source>
</reference>
<dbReference type="InterPro" id="IPR029044">
    <property type="entry name" value="Nucleotide-diphossugar_trans"/>
</dbReference>
<dbReference type="AlphaFoldDB" id="A0A271LD03"/>
<dbReference type="GO" id="GO:0044010">
    <property type="term" value="P:single-species biofilm formation"/>
    <property type="evidence" value="ECO:0007669"/>
    <property type="project" value="TreeGrafter"/>
</dbReference>
<dbReference type="Gene3D" id="3.90.550.10">
    <property type="entry name" value="Spore Coat Polysaccharide Biosynthesis Protein SpsA, Chain A"/>
    <property type="match status" value="1"/>
</dbReference>
<proteinExistence type="predicted"/>
<dbReference type="PANTHER" id="PTHR43685:SF2">
    <property type="entry name" value="GLYCOSYLTRANSFERASE 2-LIKE DOMAIN-CONTAINING PROTEIN"/>
    <property type="match status" value="1"/>
</dbReference>
<dbReference type="Pfam" id="PF00535">
    <property type="entry name" value="Glycos_transf_2"/>
    <property type="match status" value="1"/>
</dbReference>
<evidence type="ECO:0000256" key="1">
    <source>
        <dbReference type="SAM" id="MobiDB-lite"/>
    </source>
</evidence>
<accession>A0A271LD03</accession>
<comment type="caution">
    <text evidence="3">The sequence shown here is derived from an EMBL/GenBank/DDBJ whole genome shotgun (WGS) entry which is preliminary data.</text>
</comment>
<dbReference type="InterPro" id="IPR001173">
    <property type="entry name" value="Glyco_trans_2-like"/>
</dbReference>
<dbReference type="SUPFAM" id="SSF53448">
    <property type="entry name" value="Nucleotide-diphospho-sugar transferases"/>
    <property type="match status" value="1"/>
</dbReference>
<dbReference type="EMBL" id="NPKJ01000075">
    <property type="protein sequence ID" value="PAQ05106.1"/>
    <property type="molecule type" value="Genomic_DNA"/>
</dbReference>
<dbReference type="CDD" id="cd00761">
    <property type="entry name" value="Glyco_tranf_GTA_type"/>
    <property type="match status" value="1"/>
</dbReference>
<keyword evidence="4" id="KW-1185">Reference proteome</keyword>